<dbReference type="Proteomes" id="UP000256429">
    <property type="component" value="Unassembled WGS sequence"/>
</dbReference>
<dbReference type="PANTHER" id="PTHR37804:SF1">
    <property type="entry name" value="CDAA REGULATORY PROTEIN CDAR"/>
    <property type="match status" value="1"/>
</dbReference>
<proteinExistence type="predicted"/>
<comment type="caution">
    <text evidence="2">The sequence shown here is derived from an EMBL/GenBank/DDBJ whole genome shotgun (WGS) entry which is preliminary data.</text>
</comment>
<protein>
    <submittedName>
        <fullName evidence="2">YbbR-like protein</fullName>
    </submittedName>
</protein>
<feature type="transmembrane region" description="Helical" evidence="1">
    <location>
        <begin position="20"/>
        <end position="38"/>
    </location>
</feature>
<accession>A0A3D9RQ72</accession>
<evidence type="ECO:0000313" key="2">
    <source>
        <dbReference type="EMBL" id="REE82060.1"/>
    </source>
</evidence>
<organism evidence="2 3">
    <name type="scientific">Lutibacter oceani</name>
    <dbReference type="NCBI Taxonomy" id="1853311"/>
    <lineage>
        <taxon>Bacteria</taxon>
        <taxon>Pseudomonadati</taxon>
        <taxon>Bacteroidota</taxon>
        <taxon>Flavobacteriia</taxon>
        <taxon>Flavobacteriales</taxon>
        <taxon>Flavobacteriaceae</taxon>
        <taxon>Lutibacter</taxon>
    </lineage>
</organism>
<dbReference type="Gene3D" id="2.170.120.40">
    <property type="entry name" value="YbbR-like domain"/>
    <property type="match status" value="1"/>
</dbReference>
<reference evidence="2 3" key="1">
    <citation type="submission" date="2018-08" db="EMBL/GenBank/DDBJ databases">
        <title>Genomic Encyclopedia of Type Strains, Phase III (KMG-III): the genomes of soil and plant-associated and newly described type strains.</title>
        <authorList>
            <person name="Whitman W."/>
        </authorList>
    </citation>
    <scope>NUCLEOTIDE SEQUENCE [LARGE SCALE GENOMIC DNA]</scope>
    <source>
        <strain evidence="2 3">325-5</strain>
    </source>
</reference>
<dbReference type="OrthoDB" id="1150187at2"/>
<dbReference type="InterPro" id="IPR053154">
    <property type="entry name" value="c-di-AMP_regulator"/>
</dbReference>
<dbReference type="RefSeq" id="WP_115879893.1">
    <property type="nucleotide sequence ID" value="NZ_QTTQ01000010.1"/>
</dbReference>
<evidence type="ECO:0000313" key="3">
    <source>
        <dbReference type="Proteomes" id="UP000256429"/>
    </source>
</evidence>
<dbReference type="Pfam" id="PF07949">
    <property type="entry name" value="YbbR"/>
    <property type="match status" value="1"/>
</dbReference>
<name>A0A3D9RQ72_9FLAO</name>
<dbReference type="EMBL" id="QTTQ01000010">
    <property type="protein sequence ID" value="REE82060.1"/>
    <property type="molecule type" value="Genomic_DNA"/>
</dbReference>
<dbReference type="AlphaFoldDB" id="A0A3D9RQ72"/>
<keyword evidence="1" id="KW-0472">Membrane</keyword>
<gene>
    <name evidence="2" type="ORF">BX611_1603</name>
</gene>
<dbReference type="PANTHER" id="PTHR37804">
    <property type="entry name" value="CDAA REGULATORY PROTEIN CDAR"/>
    <property type="match status" value="1"/>
</dbReference>
<keyword evidence="1" id="KW-0812">Transmembrane</keyword>
<sequence>MKTVVSTSGISIKNNRKFKVFLFFLVLTSIIWLLIELSKTYTSSTVFNVEYKNLPNDKLLQTKPVAKLDVAIKAPGFNLLKYKFKAPKVSFNLNNLSKKGDLYYLLPNSQLSNLNTKLVGETEILSILKDTIFIEIGKNVSKKVPVVPKTEIKFKLGYNFIEKLSVLPDSIIITGSEKYIDSIKEISTVLLKLNDIYESIDSELDLIIPKKSKNLIFSSNKVRITGKVDKFTEGKFTIPVSIINEPDGVKVNPFPKQIEVVYQASITHFNKINDNSLLIIFDYKQYEKDSTTQFLTPVIKQKSEYISSLKIIPNQIEFLIQKE</sequence>
<evidence type="ECO:0000256" key="1">
    <source>
        <dbReference type="SAM" id="Phobius"/>
    </source>
</evidence>
<keyword evidence="1" id="KW-1133">Transmembrane helix</keyword>
<keyword evidence="3" id="KW-1185">Reference proteome</keyword>
<dbReference type="InterPro" id="IPR012505">
    <property type="entry name" value="YbbR"/>
</dbReference>